<evidence type="ECO:0000256" key="3">
    <source>
        <dbReference type="ARBA" id="ARBA00022729"/>
    </source>
</evidence>
<protein>
    <recommendedName>
        <fullName evidence="12">Phytocyanin domain-containing protein</fullName>
    </recommendedName>
</protein>
<dbReference type="FunFam" id="2.60.40.420:FF:000010">
    <property type="entry name" value="Early nodulin-like protein 1"/>
    <property type="match status" value="1"/>
</dbReference>
<comment type="similarity">
    <text evidence="8">Belongs to the early nodulin-like (ENODL) family.</text>
</comment>
<sequence>MRTAANVLVGALLIALMSSPCCAYDHYVGGRDGWVLHPRLSYSRWANINRFQVHDNLIFKYEKGNDSVLVVTEPSYSSCNVRNPIASYKDGSTTYRFNHSGPFFFISGAAGHCTQGQKLNVVVMAIRQPPPAPSPHSGGPPGSTSPPPSSSSTSLAASKFSLGVTALLMLGRALLQ</sequence>
<evidence type="ECO:0000256" key="4">
    <source>
        <dbReference type="ARBA" id="ARBA00023136"/>
    </source>
</evidence>
<dbReference type="GO" id="GO:0098552">
    <property type="term" value="C:side of membrane"/>
    <property type="evidence" value="ECO:0007669"/>
    <property type="project" value="UniProtKB-KW"/>
</dbReference>
<dbReference type="SUPFAM" id="SSF49503">
    <property type="entry name" value="Cupredoxins"/>
    <property type="match status" value="1"/>
</dbReference>
<evidence type="ECO:0000256" key="8">
    <source>
        <dbReference type="ARBA" id="ARBA00035011"/>
    </source>
</evidence>
<dbReference type="Pfam" id="PF02298">
    <property type="entry name" value="Cu_bind_like"/>
    <property type="match status" value="1"/>
</dbReference>
<comment type="subcellular location">
    <subcellularLocation>
        <location evidence="9">Endomembrane system</location>
        <topology evidence="9">Lipid-anchor</topology>
    </subcellularLocation>
    <subcellularLocation>
        <location evidence="1">Membrane</location>
        <topology evidence="1">Lipid-anchor</topology>
        <topology evidence="1">GPI-anchor</topology>
    </subcellularLocation>
</comment>
<evidence type="ECO:0000256" key="6">
    <source>
        <dbReference type="ARBA" id="ARBA00023180"/>
    </source>
</evidence>
<evidence type="ECO:0000259" key="12">
    <source>
        <dbReference type="PROSITE" id="PS51485"/>
    </source>
</evidence>
<keyword evidence="6" id="KW-0325">Glycoprotein</keyword>
<dbReference type="Gene3D" id="2.60.40.420">
    <property type="entry name" value="Cupredoxins - blue copper proteins"/>
    <property type="match status" value="1"/>
</dbReference>
<dbReference type="AlphaFoldDB" id="A0AAQ3K2M5"/>
<feature type="signal peptide" evidence="11">
    <location>
        <begin position="1"/>
        <end position="23"/>
    </location>
</feature>
<evidence type="ECO:0000313" key="14">
    <source>
        <dbReference type="Proteomes" id="UP001327560"/>
    </source>
</evidence>
<dbReference type="Proteomes" id="UP001327560">
    <property type="component" value="Chromosome 3"/>
</dbReference>
<dbReference type="CDD" id="cd11019">
    <property type="entry name" value="OsENODL1_like"/>
    <property type="match status" value="1"/>
</dbReference>
<dbReference type="PANTHER" id="PTHR33021">
    <property type="entry name" value="BLUE COPPER PROTEIN"/>
    <property type="match status" value="1"/>
</dbReference>
<keyword evidence="5" id="KW-1015">Disulfide bond</keyword>
<feature type="chain" id="PRO_5043016190" description="Phytocyanin domain-containing protein" evidence="11">
    <location>
        <begin position="24"/>
        <end position="176"/>
    </location>
</feature>
<evidence type="ECO:0000256" key="1">
    <source>
        <dbReference type="ARBA" id="ARBA00004589"/>
    </source>
</evidence>
<evidence type="ECO:0000256" key="2">
    <source>
        <dbReference type="ARBA" id="ARBA00022622"/>
    </source>
</evidence>
<reference evidence="13 14" key="1">
    <citation type="submission" date="2023-10" db="EMBL/GenBank/DDBJ databases">
        <title>Chromosome-scale genome assembly provides insights into flower coloration mechanisms of Canna indica.</title>
        <authorList>
            <person name="Li C."/>
        </authorList>
    </citation>
    <scope>NUCLEOTIDE SEQUENCE [LARGE SCALE GENOMIC DNA]</scope>
    <source>
        <tissue evidence="13">Flower</tissue>
    </source>
</reference>
<dbReference type="PROSITE" id="PS51485">
    <property type="entry name" value="PHYTOCYANIN"/>
    <property type="match status" value="1"/>
</dbReference>
<dbReference type="InterPro" id="IPR039391">
    <property type="entry name" value="Phytocyanin-like"/>
</dbReference>
<evidence type="ECO:0000313" key="13">
    <source>
        <dbReference type="EMBL" id="WOL00747.1"/>
    </source>
</evidence>
<dbReference type="PANTHER" id="PTHR33021:SF185">
    <property type="entry name" value="EARLY NODULIN-LIKE PROTEIN 3-RELATED"/>
    <property type="match status" value="1"/>
</dbReference>
<evidence type="ECO:0000256" key="11">
    <source>
        <dbReference type="SAM" id="SignalP"/>
    </source>
</evidence>
<dbReference type="GO" id="GO:0005886">
    <property type="term" value="C:plasma membrane"/>
    <property type="evidence" value="ECO:0007669"/>
    <property type="project" value="TreeGrafter"/>
</dbReference>
<feature type="domain" description="Phytocyanin" evidence="12">
    <location>
        <begin position="24"/>
        <end position="125"/>
    </location>
</feature>
<dbReference type="GO" id="GO:0009055">
    <property type="term" value="F:electron transfer activity"/>
    <property type="evidence" value="ECO:0007669"/>
    <property type="project" value="InterPro"/>
</dbReference>
<keyword evidence="2" id="KW-0336">GPI-anchor</keyword>
<evidence type="ECO:0000256" key="10">
    <source>
        <dbReference type="SAM" id="MobiDB-lite"/>
    </source>
</evidence>
<keyword evidence="7" id="KW-0449">Lipoprotein</keyword>
<keyword evidence="3 11" id="KW-0732">Signal</keyword>
<gene>
    <name evidence="13" type="ORF">Cni_G09460</name>
</gene>
<evidence type="ECO:0000256" key="5">
    <source>
        <dbReference type="ARBA" id="ARBA00023157"/>
    </source>
</evidence>
<keyword evidence="14" id="KW-1185">Reference proteome</keyword>
<dbReference type="InterPro" id="IPR041846">
    <property type="entry name" value="ENL_dom"/>
</dbReference>
<keyword evidence="4" id="KW-0472">Membrane</keyword>
<accession>A0AAQ3K2M5</accession>
<evidence type="ECO:0000256" key="9">
    <source>
        <dbReference type="ARBA" id="ARBA00037868"/>
    </source>
</evidence>
<dbReference type="InterPro" id="IPR008972">
    <property type="entry name" value="Cupredoxin"/>
</dbReference>
<evidence type="ECO:0000256" key="7">
    <source>
        <dbReference type="ARBA" id="ARBA00023288"/>
    </source>
</evidence>
<organism evidence="13 14">
    <name type="scientific">Canna indica</name>
    <name type="common">Indian-shot</name>
    <dbReference type="NCBI Taxonomy" id="4628"/>
    <lineage>
        <taxon>Eukaryota</taxon>
        <taxon>Viridiplantae</taxon>
        <taxon>Streptophyta</taxon>
        <taxon>Embryophyta</taxon>
        <taxon>Tracheophyta</taxon>
        <taxon>Spermatophyta</taxon>
        <taxon>Magnoliopsida</taxon>
        <taxon>Liliopsida</taxon>
        <taxon>Zingiberales</taxon>
        <taxon>Cannaceae</taxon>
        <taxon>Canna</taxon>
    </lineage>
</organism>
<dbReference type="GO" id="GO:0012505">
    <property type="term" value="C:endomembrane system"/>
    <property type="evidence" value="ECO:0007669"/>
    <property type="project" value="UniProtKB-SubCell"/>
</dbReference>
<name>A0AAQ3K2M5_9LILI</name>
<dbReference type="InterPro" id="IPR003245">
    <property type="entry name" value="Phytocyanin_dom"/>
</dbReference>
<feature type="region of interest" description="Disordered" evidence="10">
    <location>
        <begin position="127"/>
        <end position="154"/>
    </location>
</feature>
<proteinExistence type="inferred from homology"/>
<dbReference type="EMBL" id="CP136892">
    <property type="protein sequence ID" value="WOL00747.1"/>
    <property type="molecule type" value="Genomic_DNA"/>
</dbReference>